<dbReference type="RefSeq" id="WP_209766225.1">
    <property type="nucleotide sequence ID" value="NZ_JAGINP010000006.1"/>
</dbReference>
<evidence type="ECO:0000313" key="4">
    <source>
        <dbReference type="Proteomes" id="UP000781958"/>
    </source>
</evidence>
<dbReference type="EMBL" id="JAGINP010000006">
    <property type="protein sequence ID" value="MBP2292358.1"/>
    <property type="molecule type" value="Genomic_DNA"/>
</dbReference>
<reference evidence="3 4" key="1">
    <citation type="submission" date="2021-03" db="EMBL/GenBank/DDBJ databases">
        <title>Genomic Encyclopedia of Type Strains, Phase III (KMG-III): the genomes of soil and plant-associated and newly described type strains.</title>
        <authorList>
            <person name="Whitman W."/>
        </authorList>
    </citation>
    <scope>NUCLEOTIDE SEQUENCE [LARGE SCALE GENOMIC DNA]</scope>
    <source>
        <strain evidence="3 4">IMMIB AFH-6</strain>
    </source>
</reference>
<dbReference type="Proteomes" id="UP000781958">
    <property type="component" value="Unassembled WGS sequence"/>
</dbReference>
<accession>A0ABS4SJV0</accession>
<name>A0ABS4SJV0_9PROT</name>
<proteinExistence type="predicted"/>
<evidence type="ECO:0000313" key="3">
    <source>
        <dbReference type="EMBL" id="MBP2292358.1"/>
    </source>
</evidence>
<keyword evidence="1" id="KW-0807">Transducer</keyword>
<organism evidence="3 4">
    <name type="scientific">Azospirillum rugosum</name>
    <dbReference type="NCBI Taxonomy" id="416170"/>
    <lineage>
        <taxon>Bacteria</taxon>
        <taxon>Pseudomonadati</taxon>
        <taxon>Pseudomonadota</taxon>
        <taxon>Alphaproteobacteria</taxon>
        <taxon>Rhodospirillales</taxon>
        <taxon>Azospirillaceae</taxon>
        <taxon>Azospirillum</taxon>
    </lineage>
</organism>
<evidence type="ECO:0000256" key="1">
    <source>
        <dbReference type="PROSITE-ProRule" id="PRU00284"/>
    </source>
</evidence>
<sequence length="80" mass="8352">MATTTNADGTADASDLIGRLTEMSDRTNLMVIDATLRALPDAGPGFGTSPAQSAAEVRALARRMLQATLDFQAVICEPAE</sequence>
<evidence type="ECO:0000259" key="2">
    <source>
        <dbReference type="PROSITE" id="PS50111"/>
    </source>
</evidence>
<dbReference type="InterPro" id="IPR004089">
    <property type="entry name" value="MCPsignal_dom"/>
</dbReference>
<keyword evidence="4" id="KW-1185">Reference proteome</keyword>
<dbReference type="PROSITE" id="PS50111">
    <property type="entry name" value="CHEMOTAXIS_TRANSDUC_2"/>
    <property type="match status" value="1"/>
</dbReference>
<dbReference type="SUPFAM" id="SSF58104">
    <property type="entry name" value="Methyl-accepting chemotaxis protein (MCP) signaling domain"/>
    <property type="match status" value="1"/>
</dbReference>
<protein>
    <recommendedName>
        <fullName evidence="2">Methyl-accepting transducer domain-containing protein</fullName>
    </recommendedName>
</protein>
<feature type="domain" description="Methyl-accepting transducer" evidence="2">
    <location>
        <begin position="1"/>
        <end position="80"/>
    </location>
</feature>
<comment type="caution">
    <text evidence="3">The sequence shown here is derived from an EMBL/GenBank/DDBJ whole genome shotgun (WGS) entry which is preliminary data.</text>
</comment>
<gene>
    <name evidence="3" type="ORF">J2851_002128</name>
</gene>